<organism evidence="3 4">
    <name type="scientific">Glaciecola punicea ACAM 611</name>
    <dbReference type="NCBI Taxonomy" id="1121923"/>
    <lineage>
        <taxon>Bacteria</taxon>
        <taxon>Pseudomonadati</taxon>
        <taxon>Pseudomonadota</taxon>
        <taxon>Gammaproteobacteria</taxon>
        <taxon>Alteromonadales</taxon>
        <taxon>Alteromonadaceae</taxon>
        <taxon>Glaciecola</taxon>
    </lineage>
</organism>
<dbReference type="RefSeq" id="WP_006002286.1">
    <property type="nucleotide sequence ID" value="NZ_BAET01000002.1"/>
</dbReference>
<dbReference type="PANTHER" id="PTHR44051:SF9">
    <property type="entry name" value="GLUTATHIONE S-TRANSFERASE 1"/>
    <property type="match status" value="1"/>
</dbReference>
<dbReference type="CDD" id="cd03046">
    <property type="entry name" value="GST_N_GTT1_like"/>
    <property type="match status" value="1"/>
</dbReference>
<dbReference type="InterPro" id="IPR036282">
    <property type="entry name" value="Glutathione-S-Trfase_C_sf"/>
</dbReference>
<dbReference type="SUPFAM" id="SSF47616">
    <property type="entry name" value="GST C-terminal domain-like"/>
    <property type="match status" value="1"/>
</dbReference>
<dbReference type="GO" id="GO:0004364">
    <property type="term" value="F:glutathione transferase activity"/>
    <property type="evidence" value="ECO:0007669"/>
    <property type="project" value="UniProtKB-EC"/>
</dbReference>
<dbReference type="PROSITE" id="PS50404">
    <property type="entry name" value="GST_NTER"/>
    <property type="match status" value="1"/>
</dbReference>
<dbReference type="InterPro" id="IPR004046">
    <property type="entry name" value="GST_C"/>
</dbReference>
<dbReference type="InterPro" id="IPR040079">
    <property type="entry name" value="Glutathione_S-Trfase"/>
</dbReference>
<dbReference type="STRING" id="56804.BAE46_03805"/>
<dbReference type="SUPFAM" id="SSF52833">
    <property type="entry name" value="Thioredoxin-like"/>
    <property type="match status" value="1"/>
</dbReference>
<dbReference type="AlphaFoldDB" id="H5T7H1"/>
<dbReference type="eggNOG" id="COG0625">
    <property type="taxonomic scope" value="Bacteria"/>
</dbReference>
<dbReference type="SFLD" id="SFLDG00358">
    <property type="entry name" value="Main_(cytGST)"/>
    <property type="match status" value="1"/>
</dbReference>
<feature type="domain" description="GST N-terminal" evidence="1">
    <location>
        <begin position="1"/>
        <end position="81"/>
    </location>
</feature>
<dbReference type="InterPro" id="IPR004045">
    <property type="entry name" value="Glutathione_S-Trfase_N"/>
</dbReference>
<dbReference type="OrthoDB" id="9810080at2"/>
<dbReference type="InterPro" id="IPR036249">
    <property type="entry name" value="Thioredoxin-like_sf"/>
</dbReference>
<evidence type="ECO:0000259" key="2">
    <source>
        <dbReference type="PROSITE" id="PS50405"/>
    </source>
</evidence>
<dbReference type="SFLD" id="SFLDS00019">
    <property type="entry name" value="Glutathione_Transferase_(cytos"/>
    <property type="match status" value="1"/>
</dbReference>
<reference evidence="3 4" key="1">
    <citation type="journal article" date="2012" name="J. Bacteriol.">
        <title>Genome sequence of proteorhodopsin-containing sea ice bacterium Glaciecola punicea ACAM 611T.</title>
        <authorList>
            <person name="Qin Q.-L."/>
            <person name="Xie B.-B."/>
            <person name="Shu Y.-L."/>
            <person name="Rong J.-C."/>
            <person name="Zhao D.-L."/>
            <person name="Zhang X.-Y."/>
            <person name="Chen X.-L."/>
            <person name="Zhou B.-C."/>
            <person name="Zhanga Y.-Z."/>
        </authorList>
    </citation>
    <scope>NUCLEOTIDE SEQUENCE [LARGE SCALE GENOMIC DNA]</scope>
    <source>
        <strain evidence="3 4">ACAM 611</strain>
    </source>
</reference>
<dbReference type="EC" id="2.5.1.18" evidence="3"/>
<proteinExistence type="predicted"/>
<dbReference type="InterPro" id="IPR010987">
    <property type="entry name" value="Glutathione-S-Trfase_C-like"/>
</dbReference>
<accession>H5T7H1</accession>
<dbReference type="PANTHER" id="PTHR44051">
    <property type="entry name" value="GLUTATHIONE S-TRANSFERASE-RELATED"/>
    <property type="match status" value="1"/>
</dbReference>
<sequence>MFILHHLNSSRSQRLVWMFELLKLDYEITVYQRDATTNLAPSSLKAIHPLGTAPIISHNGNNIVETGAICEYIVKEAKDTTLIPPKEHDDFVNVQFWSHFAEGSFMPPLVTSMVLNKGIEKASPFFIKFVVKKFVEAVINAYFGKAVARNMSFVEDHLEGKQWLVGNNITVADIQMSFGLEAMYNAGKLADSPNMTAYVERFQSEPSYKLAMKKMAAAEKAAS</sequence>
<dbReference type="Proteomes" id="UP000053586">
    <property type="component" value="Unassembled WGS sequence"/>
</dbReference>
<comment type="caution">
    <text evidence="3">The sequence shown here is derived from an EMBL/GenBank/DDBJ whole genome shotgun (WGS) entry which is preliminary data.</text>
</comment>
<name>H5T7H1_9ALTE</name>
<dbReference type="SFLD" id="SFLDG01150">
    <property type="entry name" value="Main.1:_Beta-like"/>
    <property type="match status" value="1"/>
</dbReference>
<dbReference type="Pfam" id="PF14497">
    <property type="entry name" value="GST_C_3"/>
    <property type="match status" value="1"/>
</dbReference>
<protein>
    <submittedName>
        <fullName evidence="3">Glutathione S-transferase</fullName>
        <ecNumber evidence="3">2.5.1.18</ecNumber>
    </submittedName>
</protein>
<dbReference type="EMBL" id="BAET01000002">
    <property type="protein sequence ID" value="GAB54248.1"/>
    <property type="molecule type" value="Genomic_DNA"/>
</dbReference>
<dbReference type="Gene3D" id="1.20.1050.10">
    <property type="match status" value="1"/>
</dbReference>
<feature type="domain" description="GST C-terminal" evidence="2">
    <location>
        <begin position="87"/>
        <end position="223"/>
    </location>
</feature>
<keyword evidence="3" id="KW-0808">Transferase</keyword>
<dbReference type="Pfam" id="PF02798">
    <property type="entry name" value="GST_N"/>
    <property type="match status" value="1"/>
</dbReference>
<dbReference type="CDD" id="cd03189">
    <property type="entry name" value="GST_C_GTT1_like"/>
    <property type="match status" value="1"/>
</dbReference>
<evidence type="ECO:0000313" key="4">
    <source>
        <dbReference type="Proteomes" id="UP000053586"/>
    </source>
</evidence>
<keyword evidence="4" id="KW-1185">Reference proteome</keyword>
<evidence type="ECO:0000313" key="3">
    <source>
        <dbReference type="EMBL" id="GAB54248.1"/>
    </source>
</evidence>
<gene>
    <name evidence="3" type="primary">gst</name>
    <name evidence="3" type="ORF">GPUN_0094</name>
</gene>
<reference evidence="3 4" key="2">
    <citation type="journal article" date="2017" name="Antonie Van Leeuwenhoek">
        <title>Rhizobium rhizosphaerae sp. nov., a novel species isolated from rice rhizosphere.</title>
        <authorList>
            <person name="Zhao J.J."/>
            <person name="Zhang J."/>
            <person name="Zhang R.J."/>
            <person name="Zhang C.W."/>
            <person name="Yin H.Q."/>
            <person name="Zhang X.X."/>
        </authorList>
    </citation>
    <scope>NUCLEOTIDE SEQUENCE [LARGE SCALE GENOMIC DNA]</scope>
    <source>
        <strain evidence="3 4">ACAM 611</strain>
    </source>
</reference>
<dbReference type="PROSITE" id="PS50405">
    <property type="entry name" value="GST_CTER"/>
    <property type="match status" value="1"/>
</dbReference>
<evidence type="ECO:0000259" key="1">
    <source>
        <dbReference type="PROSITE" id="PS50404"/>
    </source>
</evidence>
<dbReference type="Gene3D" id="3.40.30.10">
    <property type="entry name" value="Glutaredoxin"/>
    <property type="match status" value="1"/>
</dbReference>